<dbReference type="InterPro" id="IPR016032">
    <property type="entry name" value="Sig_transdc_resp-reg_C-effctor"/>
</dbReference>
<sequence>MLFYSEAWTATPSSEECPECLLSLGLLQRAPDGSLVPIPPGLAADTLMRPLEAVIAEKQRTLATARASIHRAEEIYRSTYRTRNAPIREITGASVISAALASAVGSAQEELLTAQPGGGRPRELLEKALASDRVALDRGVRQRTIYQHTVRSHAPTLSYVEQILVAGGEVRTLNEVFDRLIVVDRKVAFIPDPAQERHTVALAIEHPGTIRYLVGIFEHAWERATPLLHTPTEHRPPLLTDETRQAILQLMVNGYTDESIAARLGMSTRTVANHVRKASEMLGSKSRAQLAYLIGKTGILTAGREETPGATL</sequence>
<dbReference type="EMBL" id="CP108188">
    <property type="protein sequence ID" value="WTR69629.1"/>
    <property type="molecule type" value="Genomic_DNA"/>
</dbReference>
<evidence type="ECO:0000313" key="2">
    <source>
        <dbReference type="EMBL" id="WTR69629.1"/>
    </source>
</evidence>
<feature type="domain" description="HTH luxR-type" evidence="1">
    <location>
        <begin position="233"/>
        <end position="298"/>
    </location>
</feature>
<gene>
    <name evidence="2" type="ORF">OG814_10305</name>
</gene>
<dbReference type="PROSITE" id="PS50043">
    <property type="entry name" value="HTH_LUXR_2"/>
    <property type="match status" value="1"/>
</dbReference>
<dbReference type="SUPFAM" id="SSF46894">
    <property type="entry name" value="C-terminal effector domain of the bipartite response regulators"/>
    <property type="match status" value="1"/>
</dbReference>
<keyword evidence="3" id="KW-1185">Reference proteome</keyword>
<accession>A0ABZ1L564</accession>
<protein>
    <submittedName>
        <fullName evidence="2">LuxR C-terminal-related transcriptional regulator</fullName>
    </submittedName>
</protein>
<dbReference type="Gene3D" id="1.10.10.10">
    <property type="entry name" value="Winged helix-like DNA-binding domain superfamily/Winged helix DNA-binding domain"/>
    <property type="match status" value="1"/>
</dbReference>
<dbReference type="Pfam" id="PF00196">
    <property type="entry name" value="GerE"/>
    <property type="match status" value="1"/>
</dbReference>
<name>A0ABZ1L564_9ACTN</name>
<organism evidence="2 3">
    <name type="scientific">Streptomyces zaomyceticus</name>
    <dbReference type="NCBI Taxonomy" id="68286"/>
    <lineage>
        <taxon>Bacteria</taxon>
        <taxon>Bacillati</taxon>
        <taxon>Actinomycetota</taxon>
        <taxon>Actinomycetes</taxon>
        <taxon>Kitasatosporales</taxon>
        <taxon>Streptomycetaceae</taxon>
        <taxon>Streptomyces</taxon>
    </lineage>
</organism>
<reference evidence="2 3" key="1">
    <citation type="submission" date="2022-10" db="EMBL/GenBank/DDBJ databases">
        <title>The complete genomes of actinobacterial strains from the NBC collection.</title>
        <authorList>
            <person name="Joergensen T.S."/>
            <person name="Alvarez Arevalo M."/>
            <person name="Sterndorff E.B."/>
            <person name="Faurdal D."/>
            <person name="Vuksanovic O."/>
            <person name="Mourched A.-S."/>
            <person name="Charusanti P."/>
            <person name="Shaw S."/>
            <person name="Blin K."/>
            <person name="Weber T."/>
        </authorList>
    </citation>
    <scope>NUCLEOTIDE SEQUENCE [LARGE SCALE GENOMIC DNA]</scope>
    <source>
        <strain evidence="2 3">NBC_00123</strain>
    </source>
</reference>
<dbReference type="PANTHER" id="PTHR34293">
    <property type="entry name" value="HTH-TYPE TRANSCRIPTIONAL REGULATOR TRMBL2"/>
    <property type="match status" value="1"/>
</dbReference>
<dbReference type="InterPro" id="IPR051797">
    <property type="entry name" value="TrmB-like"/>
</dbReference>
<evidence type="ECO:0000259" key="1">
    <source>
        <dbReference type="PROSITE" id="PS50043"/>
    </source>
</evidence>
<dbReference type="InterPro" id="IPR000792">
    <property type="entry name" value="Tscrpt_reg_LuxR_C"/>
</dbReference>
<proteinExistence type="predicted"/>
<dbReference type="InterPro" id="IPR036388">
    <property type="entry name" value="WH-like_DNA-bd_sf"/>
</dbReference>
<dbReference type="RefSeq" id="WP_327164666.1">
    <property type="nucleotide sequence ID" value="NZ_CP108062.1"/>
</dbReference>
<dbReference type="CDD" id="cd06170">
    <property type="entry name" value="LuxR_C_like"/>
    <property type="match status" value="1"/>
</dbReference>
<dbReference type="Proteomes" id="UP001622594">
    <property type="component" value="Chromosome"/>
</dbReference>
<evidence type="ECO:0000313" key="3">
    <source>
        <dbReference type="Proteomes" id="UP001622594"/>
    </source>
</evidence>
<dbReference type="PANTHER" id="PTHR34293:SF1">
    <property type="entry name" value="HTH-TYPE TRANSCRIPTIONAL REGULATOR TRMBL2"/>
    <property type="match status" value="1"/>
</dbReference>
<dbReference type="SMART" id="SM00421">
    <property type="entry name" value="HTH_LUXR"/>
    <property type="match status" value="1"/>
</dbReference>